<accession>A0ACB7TRU8</accession>
<gene>
    <name evidence="1" type="ORF">HPB50_026876</name>
</gene>
<protein>
    <submittedName>
        <fullName evidence="1">Uncharacterized protein</fullName>
    </submittedName>
</protein>
<reference evidence="1" key="1">
    <citation type="submission" date="2020-05" db="EMBL/GenBank/DDBJ databases">
        <title>Large-scale comparative analyses of tick genomes elucidate their genetic diversity and vector capacities.</title>
        <authorList>
            <person name="Jia N."/>
            <person name="Wang J."/>
            <person name="Shi W."/>
            <person name="Du L."/>
            <person name="Sun Y."/>
            <person name="Zhan W."/>
            <person name="Jiang J."/>
            <person name="Wang Q."/>
            <person name="Zhang B."/>
            <person name="Ji P."/>
            <person name="Sakyi L.B."/>
            <person name="Cui X."/>
            <person name="Yuan T."/>
            <person name="Jiang B."/>
            <person name="Yang W."/>
            <person name="Lam T.T.-Y."/>
            <person name="Chang Q."/>
            <person name="Ding S."/>
            <person name="Wang X."/>
            <person name="Zhu J."/>
            <person name="Ruan X."/>
            <person name="Zhao L."/>
            <person name="Wei J."/>
            <person name="Que T."/>
            <person name="Du C."/>
            <person name="Cheng J."/>
            <person name="Dai P."/>
            <person name="Han X."/>
            <person name="Huang E."/>
            <person name="Gao Y."/>
            <person name="Liu J."/>
            <person name="Shao H."/>
            <person name="Ye R."/>
            <person name="Li L."/>
            <person name="Wei W."/>
            <person name="Wang X."/>
            <person name="Wang C."/>
            <person name="Yang T."/>
            <person name="Huo Q."/>
            <person name="Li W."/>
            <person name="Guo W."/>
            <person name="Chen H."/>
            <person name="Zhou L."/>
            <person name="Ni X."/>
            <person name="Tian J."/>
            <person name="Zhou Y."/>
            <person name="Sheng Y."/>
            <person name="Liu T."/>
            <person name="Pan Y."/>
            <person name="Xia L."/>
            <person name="Li J."/>
            <person name="Zhao F."/>
            <person name="Cao W."/>
        </authorList>
    </citation>
    <scope>NUCLEOTIDE SEQUENCE</scope>
    <source>
        <strain evidence="1">Hyas-2018</strain>
    </source>
</reference>
<evidence type="ECO:0000313" key="2">
    <source>
        <dbReference type="Proteomes" id="UP000821845"/>
    </source>
</evidence>
<organism evidence="1 2">
    <name type="scientific">Hyalomma asiaticum</name>
    <name type="common">Tick</name>
    <dbReference type="NCBI Taxonomy" id="266040"/>
    <lineage>
        <taxon>Eukaryota</taxon>
        <taxon>Metazoa</taxon>
        <taxon>Ecdysozoa</taxon>
        <taxon>Arthropoda</taxon>
        <taxon>Chelicerata</taxon>
        <taxon>Arachnida</taxon>
        <taxon>Acari</taxon>
        <taxon>Parasitiformes</taxon>
        <taxon>Ixodida</taxon>
        <taxon>Ixodoidea</taxon>
        <taxon>Ixodidae</taxon>
        <taxon>Hyalomminae</taxon>
        <taxon>Hyalomma</taxon>
    </lineage>
</organism>
<evidence type="ECO:0000313" key="1">
    <source>
        <dbReference type="EMBL" id="KAH6948899.1"/>
    </source>
</evidence>
<keyword evidence="2" id="KW-1185">Reference proteome</keyword>
<proteinExistence type="predicted"/>
<comment type="caution">
    <text evidence="1">The sequence shown here is derived from an EMBL/GenBank/DDBJ whole genome shotgun (WGS) entry which is preliminary data.</text>
</comment>
<name>A0ACB7TRU8_HYAAI</name>
<dbReference type="EMBL" id="CM023481">
    <property type="protein sequence ID" value="KAH6948899.1"/>
    <property type="molecule type" value="Genomic_DNA"/>
</dbReference>
<sequence length="86" mass="9727">MEHHGNPDDLNPGLTQLQPATYLRRGLVGAATTITLLQLWLADPALWFNQAENKFRINRVTSEVRKYGHLLEPLPQQAMADIHSIL</sequence>
<dbReference type="Proteomes" id="UP000821845">
    <property type="component" value="Chromosome 1"/>
</dbReference>